<dbReference type="Pfam" id="PF00881">
    <property type="entry name" value="Nitroreductase"/>
    <property type="match status" value="1"/>
</dbReference>
<reference evidence="8 9" key="1">
    <citation type="submission" date="2023-09" db="EMBL/GenBank/DDBJ databases">
        <authorList>
            <person name="Rey-Velasco X."/>
        </authorList>
    </citation>
    <scope>NUCLEOTIDE SEQUENCE [LARGE SCALE GENOMIC DNA]</scope>
    <source>
        <strain evidence="8 9">F260</strain>
    </source>
</reference>
<keyword evidence="5" id="KW-0521">NADP</keyword>
<organism evidence="8 9">
    <name type="scientific">Autumnicola lenta</name>
    <dbReference type="NCBI Taxonomy" id="3075593"/>
    <lineage>
        <taxon>Bacteria</taxon>
        <taxon>Pseudomonadati</taxon>
        <taxon>Bacteroidota</taxon>
        <taxon>Flavobacteriia</taxon>
        <taxon>Flavobacteriales</taxon>
        <taxon>Flavobacteriaceae</taxon>
        <taxon>Autumnicola</taxon>
    </lineage>
</organism>
<evidence type="ECO:0000256" key="3">
    <source>
        <dbReference type="ARBA" id="ARBA00022630"/>
    </source>
</evidence>
<gene>
    <name evidence="8" type="ORF">RM545_05230</name>
</gene>
<evidence type="ECO:0000256" key="6">
    <source>
        <dbReference type="ARBA" id="ARBA00023002"/>
    </source>
</evidence>
<evidence type="ECO:0000256" key="1">
    <source>
        <dbReference type="ARBA" id="ARBA00001917"/>
    </source>
</evidence>
<evidence type="ECO:0000313" key="9">
    <source>
        <dbReference type="Proteomes" id="UP001245285"/>
    </source>
</evidence>
<dbReference type="PANTHER" id="PTHR43673">
    <property type="entry name" value="NAD(P)H NITROREDUCTASE YDGI-RELATED"/>
    <property type="match status" value="1"/>
</dbReference>
<sequence>MSTYIEDLKWRYATKKFDSTKKISSTDLDKILKSIQLSASSYGMQPYKILVIEDQEIKEKLKPAAWGQPQITDSSHLVVFANYRTIDEDYVDSYIENISAVRNIAVDKLTGLRDKLIDSIVTLPTEDQHVWAQKQAYLAMGNLLSAAASFRIDTCPMEGFDAAKFDEVLGLQEKGLTTAVIATLGYRSKEDPAQDAKKVRKRKEQLFEFI</sequence>
<dbReference type="SUPFAM" id="SSF55469">
    <property type="entry name" value="FMN-dependent nitroreductase-like"/>
    <property type="match status" value="1"/>
</dbReference>
<dbReference type="EMBL" id="JAVRHO010000006">
    <property type="protein sequence ID" value="MDT0646084.1"/>
    <property type="molecule type" value="Genomic_DNA"/>
</dbReference>
<keyword evidence="6" id="KW-0560">Oxidoreductase</keyword>
<comment type="cofactor">
    <cofactor evidence="1">
        <name>FMN</name>
        <dbReference type="ChEBI" id="CHEBI:58210"/>
    </cofactor>
</comment>
<keyword evidence="4" id="KW-0288">FMN</keyword>
<accession>A0ABU3CI97</accession>
<name>A0ABU3CI97_9FLAO</name>
<feature type="domain" description="Nitroreductase" evidence="7">
    <location>
        <begin position="8"/>
        <end position="186"/>
    </location>
</feature>
<dbReference type="Gene3D" id="3.40.109.10">
    <property type="entry name" value="NADH Oxidase"/>
    <property type="match status" value="1"/>
</dbReference>
<protein>
    <submittedName>
        <fullName evidence="8">NAD(P)H-dependent oxidoreductase</fullName>
    </submittedName>
</protein>
<dbReference type="PANTHER" id="PTHR43673:SF2">
    <property type="entry name" value="NITROREDUCTASE"/>
    <property type="match status" value="1"/>
</dbReference>
<dbReference type="InterPro" id="IPR033878">
    <property type="entry name" value="NfsB-like"/>
</dbReference>
<evidence type="ECO:0000256" key="5">
    <source>
        <dbReference type="ARBA" id="ARBA00022857"/>
    </source>
</evidence>
<dbReference type="RefSeq" id="WP_311494267.1">
    <property type="nucleotide sequence ID" value="NZ_JAVRHO010000006.1"/>
</dbReference>
<dbReference type="CDD" id="cd02149">
    <property type="entry name" value="NfsB-like"/>
    <property type="match status" value="1"/>
</dbReference>
<comment type="similarity">
    <text evidence="2">Belongs to the nitroreductase family.</text>
</comment>
<keyword evidence="9" id="KW-1185">Reference proteome</keyword>
<dbReference type="Proteomes" id="UP001245285">
    <property type="component" value="Unassembled WGS sequence"/>
</dbReference>
<keyword evidence="3" id="KW-0285">Flavoprotein</keyword>
<evidence type="ECO:0000256" key="2">
    <source>
        <dbReference type="ARBA" id="ARBA00007118"/>
    </source>
</evidence>
<dbReference type="InterPro" id="IPR029479">
    <property type="entry name" value="Nitroreductase"/>
</dbReference>
<evidence type="ECO:0000259" key="7">
    <source>
        <dbReference type="Pfam" id="PF00881"/>
    </source>
</evidence>
<dbReference type="InterPro" id="IPR000415">
    <property type="entry name" value="Nitroreductase-like"/>
</dbReference>
<comment type="caution">
    <text evidence="8">The sequence shown here is derived from an EMBL/GenBank/DDBJ whole genome shotgun (WGS) entry which is preliminary data.</text>
</comment>
<proteinExistence type="inferred from homology"/>
<evidence type="ECO:0000256" key="4">
    <source>
        <dbReference type="ARBA" id="ARBA00022643"/>
    </source>
</evidence>
<evidence type="ECO:0000313" key="8">
    <source>
        <dbReference type="EMBL" id="MDT0646084.1"/>
    </source>
</evidence>